<sequence length="67" mass="7772">MNIYRHTHTHYSFLIGVAITKEPHSVKHAMPRSLTFSFSIQERKKGLTQAFIYQMWVNSSGTNVSFI</sequence>
<reference evidence="1" key="1">
    <citation type="submission" date="2023-01" db="EMBL/GenBank/DDBJ databases">
        <authorList>
            <person name="Van Ghelder C."/>
            <person name="Rancurel C."/>
        </authorList>
    </citation>
    <scope>NUCLEOTIDE SEQUENCE</scope>
    <source>
        <strain evidence="1">CNCM I-4278</strain>
    </source>
</reference>
<evidence type="ECO:0000313" key="2">
    <source>
        <dbReference type="Proteomes" id="UP001152607"/>
    </source>
</evidence>
<dbReference type="EMBL" id="CAOQHR010000002">
    <property type="protein sequence ID" value="CAI6296099.1"/>
    <property type="molecule type" value="Genomic_DNA"/>
</dbReference>
<dbReference type="AlphaFoldDB" id="A0A9W4U7L9"/>
<proteinExistence type="predicted"/>
<gene>
    <name evidence="1" type="ORF">PDIGIT_LOCUS2653</name>
</gene>
<name>A0A9W4U7L9_9PLEO</name>
<accession>A0A9W4U7L9</accession>
<keyword evidence="2" id="KW-1185">Reference proteome</keyword>
<evidence type="ECO:0000313" key="1">
    <source>
        <dbReference type="EMBL" id="CAI6296099.1"/>
    </source>
</evidence>
<comment type="caution">
    <text evidence="1">The sequence shown here is derived from an EMBL/GenBank/DDBJ whole genome shotgun (WGS) entry which is preliminary data.</text>
</comment>
<organism evidence="1 2">
    <name type="scientific">Periconia digitata</name>
    <dbReference type="NCBI Taxonomy" id="1303443"/>
    <lineage>
        <taxon>Eukaryota</taxon>
        <taxon>Fungi</taxon>
        <taxon>Dikarya</taxon>
        <taxon>Ascomycota</taxon>
        <taxon>Pezizomycotina</taxon>
        <taxon>Dothideomycetes</taxon>
        <taxon>Pleosporomycetidae</taxon>
        <taxon>Pleosporales</taxon>
        <taxon>Massarineae</taxon>
        <taxon>Periconiaceae</taxon>
        <taxon>Periconia</taxon>
    </lineage>
</organism>
<dbReference type="Proteomes" id="UP001152607">
    <property type="component" value="Unassembled WGS sequence"/>
</dbReference>
<protein>
    <submittedName>
        <fullName evidence="1">Uncharacterized protein</fullName>
    </submittedName>
</protein>